<reference evidence="1 2" key="1">
    <citation type="submission" date="2014-03" db="EMBL/GenBank/DDBJ databases">
        <title>Draft genome of the hookworm Oesophagostomum dentatum.</title>
        <authorList>
            <person name="Mitreva M."/>
        </authorList>
    </citation>
    <scope>NUCLEOTIDE SEQUENCE [LARGE SCALE GENOMIC DNA]</scope>
    <source>
        <strain evidence="1 2">OD-Hann</strain>
    </source>
</reference>
<dbReference type="Proteomes" id="UP000053660">
    <property type="component" value="Unassembled WGS sequence"/>
</dbReference>
<sequence>MKANFGEDVVLAHVECHNHPDFCHGLTRKDSHTVVAYRMISGPLIELSTDEDVKKAKKGDYF</sequence>
<proteinExistence type="predicted"/>
<gene>
    <name evidence="1" type="ORF">OESDEN_11516</name>
</gene>
<organism evidence="1 2">
    <name type="scientific">Oesophagostomum dentatum</name>
    <name type="common">Nodular worm</name>
    <dbReference type="NCBI Taxonomy" id="61180"/>
    <lineage>
        <taxon>Eukaryota</taxon>
        <taxon>Metazoa</taxon>
        <taxon>Ecdysozoa</taxon>
        <taxon>Nematoda</taxon>
        <taxon>Chromadorea</taxon>
        <taxon>Rhabditida</taxon>
        <taxon>Rhabditina</taxon>
        <taxon>Rhabditomorpha</taxon>
        <taxon>Strongyloidea</taxon>
        <taxon>Strongylidae</taxon>
        <taxon>Oesophagostomum</taxon>
    </lineage>
</organism>
<dbReference type="AlphaFoldDB" id="A0A0B1SYX2"/>
<dbReference type="OrthoDB" id="5856593at2759"/>
<evidence type="ECO:0000313" key="1">
    <source>
        <dbReference type="EMBL" id="KHJ88687.1"/>
    </source>
</evidence>
<evidence type="ECO:0000313" key="2">
    <source>
        <dbReference type="Proteomes" id="UP000053660"/>
    </source>
</evidence>
<accession>A0A0B1SYX2</accession>
<dbReference type="EMBL" id="KN555410">
    <property type="protein sequence ID" value="KHJ88687.1"/>
    <property type="molecule type" value="Genomic_DNA"/>
</dbReference>
<name>A0A0B1SYX2_OESDE</name>
<keyword evidence="2" id="KW-1185">Reference proteome</keyword>
<protein>
    <submittedName>
        <fullName evidence="1">Uncharacterized protein</fullName>
    </submittedName>
</protein>